<comment type="caution">
    <text evidence="11">The sequence shown here is derived from an EMBL/GenBank/DDBJ whole genome shotgun (WGS) entry which is preliminary data.</text>
</comment>
<evidence type="ECO:0000256" key="3">
    <source>
        <dbReference type="ARBA" id="ARBA00022603"/>
    </source>
</evidence>
<gene>
    <name evidence="11" type="ORF">Bca52824_083856</name>
</gene>
<feature type="domain" description="SAM-dependent MTase DRM-type" evidence="10">
    <location>
        <begin position="213"/>
        <end position="521"/>
    </location>
</feature>
<dbReference type="PANTHER" id="PTHR23068">
    <property type="entry name" value="DNA CYTOSINE-5- -METHYLTRANSFERASE 3-RELATED"/>
    <property type="match status" value="1"/>
</dbReference>
<organism evidence="11 12">
    <name type="scientific">Brassica carinata</name>
    <name type="common">Ethiopian mustard</name>
    <name type="synonym">Abyssinian cabbage</name>
    <dbReference type="NCBI Taxonomy" id="52824"/>
    <lineage>
        <taxon>Eukaryota</taxon>
        <taxon>Viridiplantae</taxon>
        <taxon>Streptophyta</taxon>
        <taxon>Embryophyta</taxon>
        <taxon>Tracheophyta</taxon>
        <taxon>Spermatophyta</taxon>
        <taxon>Magnoliopsida</taxon>
        <taxon>eudicotyledons</taxon>
        <taxon>Gunneridae</taxon>
        <taxon>Pentapetalae</taxon>
        <taxon>rosids</taxon>
        <taxon>malvids</taxon>
        <taxon>Brassicales</taxon>
        <taxon>Brassicaceae</taxon>
        <taxon>Brassiceae</taxon>
        <taxon>Brassica</taxon>
    </lineage>
</organism>
<evidence type="ECO:0000313" key="12">
    <source>
        <dbReference type="Proteomes" id="UP000886595"/>
    </source>
</evidence>
<dbReference type="GO" id="GO:0032259">
    <property type="term" value="P:methylation"/>
    <property type="evidence" value="ECO:0007669"/>
    <property type="project" value="UniProtKB-KW"/>
</dbReference>
<evidence type="ECO:0000259" key="10">
    <source>
        <dbReference type="PROSITE" id="PS51680"/>
    </source>
</evidence>
<evidence type="ECO:0000256" key="4">
    <source>
        <dbReference type="ARBA" id="ARBA00022679"/>
    </source>
</evidence>
<keyword evidence="4" id="KW-0808">Transferase</keyword>
<keyword evidence="12" id="KW-1185">Reference proteome</keyword>
<dbReference type="PANTHER" id="PTHR23068:SF45">
    <property type="entry name" value="DNA (CYTOSINE-5)-METHYLTRANSFERASE DRM1"/>
    <property type="match status" value="1"/>
</dbReference>
<evidence type="ECO:0000256" key="8">
    <source>
        <dbReference type="ARBA" id="ARBA00023242"/>
    </source>
</evidence>
<dbReference type="GO" id="GO:0003677">
    <property type="term" value="F:DNA binding"/>
    <property type="evidence" value="ECO:0007669"/>
    <property type="project" value="UniProtKB-KW"/>
</dbReference>
<keyword evidence="7" id="KW-0238">DNA-binding</keyword>
<dbReference type="InterPro" id="IPR029063">
    <property type="entry name" value="SAM-dependent_MTases_sf"/>
</dbReference>
<evidence type="ECO:0000313" key="11">
    <source>
        <dbReference type="EMBL" id="KAG2253720.1"/>
    </source>
</evidence>
<evidence type="ECO:0000256" key="1">
    <source>
        <dbReference type="ARBA" id="ARBA00004123"/>
    </source>
</evidence>
<keyword evidence="3" id="KW-0489">Methyltransferase</keyword>
<dbReference type="InterPro" id="IPR050390">
    <property type="entry name" value="C5-Methyltransferase"/>
</dbReference>
<dbReference type="EC" id="2.1.1.37" evidence="2"/>
<evidence type="ECO:0000256" key="6">
    <source>
        <dbReference type="ARBA" id="ARBA00022737"/>
    </source>
</evidence>
<reference evidence="11 12" key="1">
    <citation type="submission" date="2020-02" db="EMBL/GenBank/DDBJ databases">
        <authorList>
            <person name="Ma Q."/>
            <person name="Huang Y."/>
            <person name="Song X."/>
            <person name="Pei D."/>
        </authorList>
    </citation>
    <scope>NUCLEOTIDE SEQUENCE [LARGE SCALE GENOMIC DNA]</scope>
    <source>
        <strain evidence="11">Sxm20200214</strain>
        <tissue evidence="11">Leaf</tissue>
    </source>
</reference>
<dbReference type="GO" id="GO:0005634">
    <property type="term" value="C:nucleus"/>
    <property type="evidence" value="ECO:0007669"/>
    <property type="project" value="UniProtKB-SubCell"/>
</dbReference>
<feature type="region of interest" description="Disordered" evidence="9">
    <location>
        <begin position="166"/>
        <end position="185"/>
    </location>
</feature>
<comment type="subcellular location">
    <subcellularLocation>
        <location evidence="1">Nucleus</location>
    </subcellularLocation>
</comment>
<dbReference type="GO" id="GO:0003886">
    <property type="term" value="F:DNA (cytosine-5-)-methyltransferase activity"/>
    <property type="evidence" value="ECO:0007669"/>
    <property type="project" value="UniProtKB-EC"/>
</dbReference>
<keyword evidence="8" id="KW-0539">Nucleus</keyword>
<protein>
    <recommendedName>
        <fullName evidence="2">DNA (cytosine-5-)-methyltransferase</fullName>
        <ecNumber evidence="2">2.1.1.37</ecNumber>
    </recommendedName>
</protein>
<keyword evidence="6" id="KW-0677">Repeat</keyword>
<evidence type="ECO:0000256" key="9">
    <source>
        <dbReference type="SAM" id="MobiDB-lite"/>
    </source>
</evidence>
<evidence type="ECO:0000256" key="5">
    <source>
        <dbReference type="ARBA" id="ARBA00022691"/>
    </source>
</evidence>
<dbReference type="EMBL" id="JAAMPC010000016">
    <property type="protein sequence ID" value="KAG2253720.1"/>
    <property type="molecule type" value="Genomic_DNA"/>
</dbReference>
<dbReference type="PROSITE" id="PS51680">
    <property type="entry name" value="SAM_MT_DRM"/>
    <property type="match status" value="1"/>
</dbReference>
<evidence type="ECO:0000256" key="7">
    <source>
        <dbReference type="ARBA" id="ARBA00023125"/>
    </source>
</evidence>
<dbReference type="SUPFAM" id="SSF53335">
    <property type="entry name" value="S-adenosyl-L-methionine-dependent methyltransferases"/>
    <property type="match status" value="2"/>
</dbReference>
<evidence type="ECO:0000256" key="2">
    <source>
        <dbReference type="ARBA" id="ARBA00011975"/>
    </source>
</evidence>
<dbReference type="Gene3D" id="3.40.50.150">
    <property type="entry name" value="Vaccinia Virus protein VP39"/>
    <property type="match status" value="1"/>
</dbReference>
<dbReference type="Proteomes" id="UP000886595">
    <property type="component" value="Unassembled WGS sequence"/>
</dbReference>
<proteinExistence type="predicted"/>
<accession>A0A8X7PM81</accession>
<keyword evidence="5" id="KW-0949">S-adenosyl-L-methionine</keyword>
<dbReference type="InterPro" id="IPR001525">
    <property type="entry name" value="C5_MeTfrase"/>
</dbReference>
<name>A0A8X7PM81_BRACI</name>
<dbReference type="OrthoDB" id="641149at2759"/>
<dbReference type="AlphaFoldDB" id="A0A8X7PM81"/>
<dbReference type="InterPro" id="IPR030380">
    <property type="entry name" value="SAM_MeTfrase_DRM"/>
</dbReference>
<sequence>MHINSFGPDSYVARVWVTKLYAAEATCGGDEERGGAEAGLIGVNGLRSKADRRRDVAFDSTEALAGVTVKIDEWDCRSISSGSSLFTGADEQRLRLLKSRVHEWKEMANDSAADDDDGSWNTDDEIDSFQSSPVKLHEKLQVWQRSLTSFYASQMARQLREFWADPDEAESRSNEPPPRRRKLNTAMPSDDELIHLPNPMIGFGVPNEPGLITERPVPIPDIARGPPYFYFENVAMAPKGVWAKMSSHLYDIKPEFVDSLYFSAAARKGGYIHNLPIKNRFEIQPTPHYTIEDEFPDTKKWWPVWDNRTKLNCVLTCIASAQITKDIRERLEKHEGDPRVQKDVVDQCKRWNLVWVGKNKAAPLEPCEMESLLGFPRNHTRGVSRRDRYKSLGNSFLVDTVAYHLSVLKALYPKGVNVLSLFTGIGGGEVALHRLQIPMKLVTNQRGDLIEFRDVEELDDHKIEGLMDQYGGFDLVIGGSPCNNLAGANRVSRTGLEGDQSSLFYDYCRILEAVHHKTHKNEKVECLLCR</sequence>
<dbReference type="Pfam" id="PF00145">
    <property type="entry name" value="DNA_methylase"/>
    <property type="match status" value="1"/>
</dbReference>